<dbReference type="Proteomes" id="UP000265520">
    <property type="component" value="Unassembled WGS sequence"/>
</dbReference>
<keyword evidence="2" id="KW-1185">Reference proteome</keyword>
<proteinExistence type="predicted"/>
<evidence type="ECO:0000313" key="2">
    <source>
        <dbReference type="Proteomes" id="UP000265520"/>
    </source>
</evidence>
<dbReference type="EMBL" id="LXQA010217001">
    <property type="protein sequence ID" value="MCI34777.1"/>
    <property type="molecule type" value="Genomic_DNA"/>
</dbReference>
<protein>
    <submittedName>
        <fullName evidence="1">Uncharacterized protein</fullName>
    </submittedName>
</protein>
<evidence type="ECO:0000313" key="1">
    <source>
        <dbReference type="EMBL" id="MCI34777.1"/>
    </source>
</evidence>
<reference evidence="1 2" key="1">
    <citation type="journal article" date="2018" name="Front. Plant Sci.">
        <title>Red Clover (Trifolium pratense) and Zigzag Clover (T. medium) - A Picture of Genomic Similarities and Differences.</title>
        <authorList>
            <person name="Dluhosova J."/>
            <person name="Istvanek J."/>
            <person name="Nedelnik J."/>
            <person name="Repkova J."/>
        </authorList>
    </citation>
    <scope>NUCLEOTIDE SEQUENCE [LARGE SCALE GENOMIC DNA]</scope>
    <source>
        <strain evidence="2">cv. 10/8</strain>
        <tissue evidence="1">Leaf</tissue>
    </source>
</reference>
<organism evidence="1 2">
    <name type="scientific">Trifolium medium</name>
    <dbReference type="NCBI Taxonomy" id="97028"/>
    <lineage>
        <taxon>Eukaryota</taxon>
        <taxon>Viridiplantae</taxon>
        <taxon>Streptophyta</taxon>
        <taxon>Embryophyta</taxon>
        <taxon>Tracheophyta</taxon>
        <taxon>Spermatophyta</taxon>
        <taxon>Magnoliopsida</taxon>
        <taxon>eudicotyledons</taxon>
        <taxon>Gunneridae</taxon>
        <taxon>Pentapetalae</taxon>
        <taxon>rosids</taxon>
        <taxon>fabids</taxon>
        <taxon>Fabales</taxon>
        <taxon>Fabaceae</taxon>
        <taxon>Papilionoideae</taxon>
        <taxon>50 kb inversion clade</taxon>
        <taxon>NPAAA clade</taxon>
        <taxon>Hologalegina</taxon>
        <taxon>IRL clade</taxon>
        <taxon>Trifolieae</taxon>
        <taxon>Trifolium</taxon>
    </lineage>
</organism>
<name>A0A392REY9_9FABA</name>
<feature type="non-terminal residue" evidence="1">
    <location>
        <position position="45"/>
    </location>
</feature>
<accession>A0A392REY9</accession>
<dbReference type="AlphaFoldDB" id="A0A392REY9"/>
<comment type="caution">
    <text evidence="1">The sequence shown here is derived from an EMBL/GenBank/DDBJ whole genome shotgun (WGS) entry which is preliminary data.</text>
</comment>
<sequence length="45" mass="4769">MPIILQVAKVGNTVIDIHDELGNFRKRQALDPEVPGSSPTIALGG</sequence>